<evidence type="ECO:0000313" key="1">
    <source>
        <dbReference type="EMBL" id="CAG5078932.1"/>
    </source>
</evidence>
<dbReference type="SUPFAM" id="SSF56219">
    <property type="entry name" value="DNase I-like"/>
    <property type="match status" value="1"/>
</dbReference>
<comment type="caution">
    <text evidence="1">The sequence shown here is derived from an EMBL/GenBank/DDBJ whole genome shotgun (WGS) entry which is preliminary data.</text>
</comment>
<protein>
    <submittedName>
        <fullName evidence="1">Uncharacterized protein</fullName>
    </submittedName>
</protein>
<dbReference type="OrthoDB" id="7699805at2759"/>
<dbReference type="PANTHER" id="PTHR46670:SF3">
    <property type="entry name" value="ENDONUCLEASE_EXONUCLEASE_PHOSPHATASE DOMAIN-CONTAINING PROTEIN"/>
    <property type="match status" value="1"/>
</dbReference>
<feature type="non-terminal residue" evidence="1">
    <location>
        <position position="1"/>
    </location>
</feature>
<dbReference type="PANTHER" id="PTHR46670">
    <property type="entry name" value="ENDO/EXONUCLEASE/PHOSPHATASE DOMAIN-CONTAINING PROTEIN"/>
    <property type="match status" value="1"/>
</dbReference>
<gene>
    <name evidence="1" type="ORF">HICCMSTLAB_LOCUS2881</name>
</gene>
<dbReference type="Proteomes" id="UP000786811">
    <property type="component" value="Unassembled WGS sequence"/>
</dbReference>
<dbReference type="Gene3D" id="3.60.10.10">
    <property type="entry name" value="Endonuclease/exonuclease/phosphatase"/>
    <property type="match status" value="1"/>
</dbReference>
<sequence length="573" mass="66250">DLTKGKDTKGLSILSLNVNSLLGHLGQLVELISNIKPFIIIMVETWLKPDIDNSIFEIDGYRIFRRDRNLVHAESGRFMQGGGVACFIHNSLKVKVLHTSTAEDINSPEFMILDITMTTGSHLLLSCVYRRPNGHTLCNYINFKTFIYESSLFCVPFETTHHTRNHDSWLDSDAPFIAGHDYLYCEYLLNPPKSTDKLITFRNFKNCDHISLSNALTKILKCSDDFINNSDPNELLEYFLKNVLDTLDVYAPIVTRKITRNSNTWITNELKEKCRERDAIYKRAKRSGDSNLLKLFKLKRKELKSKLNMARENYLKNELTNLPTGHTVWIKLKRLGLIKSNPSSPLNYFDSSALNEFYANIVRRHPPCDTSFLDTLPLLYTSKVRCSFNWTPIDIVDVTKALHLTLSKSKGKNKTIVMILGSVDYCSVVLVDSNVDTDLKLQRAINSIIRYIFSLKQDEHITPYRQKLNWLSIKKRRVYFLATFFYKLLHTGQPSYLRELFVEDSSRRSQRLAEKINNVNFEIPNYTSSFYENSFVVSVIRLWQNLPTNLINSSSLDCFKPARLDHLLKSDFD</sequence>
<feature type="non-terminal residue" evidence="1">
    <location>
        <position position="573"/>
    </location>
</feature>
<reference evidence="1" key="1">
    <citation type="submission" date="2021-04" db="EMBL/GenBank/DDBJ databases">
        <authorList>
            <person name="Chebbi M.A.C M."/>
        </authorList>
    </citation>
    <scope>NUCLEOTIDE SEQUENCE</scope>
</reference>
<dbReference type="EMBL" id="CAJNRD030001117">
    <property type="protein sequence ID" value="CAG5078932.1"/>
    <property type="molecule type" value="Genomic_DNA"/>
</dbReference>
<organism evidence="1 2">
    <name type="scientific">Cotesia congregata</name>
    <name type="common">Parasitoid wasp</name>
    <name type="synonym">Apanteles congregatus</name>
    <dbReference type="NCBI Taxonomy" id="51543"/>
    <lineage>
        <taxon>Eukaryota</taxon>
        <taxon>Metazoa</taxon>
        <taxon>Ecdysozoa</taxon>
        <taxon>Arthropoda</taxon>
        <taxon>Hexapoda</taxon>
        <taxon>Insecta</taxon>
        <taxon>Pterygota</taxon>
        <taxon>Neoptera</taxon>
        <taxon>Endopterygota</taxon>
        <taxon>Hymenoptera</taxon>
        <taxon>Apocrita</taxon>
        <taxon>Ichneumonoidea</taxon>
        <taxon>Braconidae</taxon>
        <taxon>Microgastrinae</taxon>
        <taxon>Cotesia</taxon>
    </lineage>
</organism>
<dbReference type="InterPro" id="IPR036691">
    <property type="entry name" value="Endo/exonu/phosph_ase_sf"/>
</dbReference>
<evidence type="ECO:0000313" key="2">
    <source>
        <dbReference type="Proteomes" id="UP000786811"/>
    </source>
</evidence>
<proteinExistence type="predicted"/>
<name>A0A8J2MGR8_COTCN</name>
<accession>A0A8J2MGR8</accession>
<keyword evidence="2" id="KW-1185">Reference proteome</keyword>
<dbReference type="AlphaFoldDB" id="A0A8J2MGR8"/>